<dbReference type="InterPro" id="IPR039425">
    <property type="entry name" value="RNA_pol_sigma-70-like"/>
</dbReference>
<keyword evidence="4" id="KW-0238">DNA-binding</keyword>
<dbReference type="InterPro" id="IPR036388">
    <property type="entry name" value="WH-like_DNA-bd_sf"/>
</dbReference>
<dbReference type="OrthoDB" id="160825at2"/>
<dbReference type="NCBIfam" id="TIGR02937">
    <property type="entry name" value="sigma70-ECF"/>
    <property type="match status" value="1"/>
</dbReference>
<dbReference type="SUPFAM" id="SSF88659">
    <property type="entry name" value="Sigma3 and sigma4 domains of RNA polymerase sigma factors"/>
    <property type="match status" value="1"/>
</dbReference>
<proteinExistence type="inferred from homology"/>
<dbReference type="AlphaFoldDB" id="A0A1H3DCX4"/>
<dbReference type="InterPro" id="IPR007630">
    <property type="entry name" value="RNA_pol_sigma70_r4"/>
</dbReference>
<dbReference type="STRING" id="589385.SAMN05421504_103347"/>
<dbReference type="NCBIfam" id="NF007230">
    <property type="entry name" value="PRK09648.1"/>
    <property type="match status" value="1"/>
</dbReference>
<evidence type="ECO:0000256" key="3">
    <source>
        <dbReference type="ARBA" id="ARBA00023082"/>
    </source>
</evidence>
<evidence type="ECO:0000313" key="8">
    <source>
        <dbReference type="EMBL" id="SDX64372.1"/>
    </source>
</evidence>
<dbReference type="InterPro" id="IPR007627">
    <property type="entry name" value="RNA_pol_sigma70_r2"/>
</dbReference>
<dbReference type="Proteomes" id="UP000199515">
    <property type="component" value="Unassembled WGS sequence"/>
</dbReference>
<keyword evidence="3" id="KW-0731">Sigma factor</keyword>
<dbReference type="PANTHER" id="PTHR43133">
    <property type="entry name" value="RNA POLYMERASE ECF-TYPE SIGMA FACTO"/>
    <property type="match status" value="1"/>
</dbReference>
<dbReference type="GO" id="GO:0006352">
    <property type="term" value="P:DNA-templated transcription initiation"/>
    <property type="evidence" value="ECO:0007669"/>
    <property type="project" value="InterPro"/>
</dbReference>
<feature type="domain" description="RNA polymerase sigma-70 region 2" evidence="6">
    <location>
        <begin position="43"/>
        <end position="111"/>
    </location>
</feature>
<keyword evidence="2" id="KW-0805">Transcription regulation</keyword>
<evidence type="ECO:0000313" key="9">
    <source>
        <dbReference type="Proteomes" id="UP000199515"/>
    </source>
</evidence>
<comment type="similarity">
    <text evidence="1">Belongs to the sigma-70 factor family. ECF subfamily.</text>
</comment>
<name>A0A1H3DCX4_9PSEU</name>
<organism evidence="8 9">
    <name type="scientific">Amycolatopsis xylanica</name>
    <dbReference type="NCBI Taxonomy" id="589385"/>
    <lineage>
        <taxon>Bacteria</taxon>
        <taxon>Bacillati</taxon>
        <taxon>Actinomycetota</taxon>
        <taxon>Actinomycetes</taxon>
        <taxon>Pseudonocardiales</taxon>
        <taxon>Pseudonocardiaceae</taxon>
        <taxon>Amycolatopsis</taxon>
    </lineage>
</organism>
<dbReference type="Pfam" id="PF04542">
    <property type="entry name" value="Sigma70_r2"/>
    <property type="match status" value="1"/>
</dbReference>
<dbReference type="RefSeq" id="WP_091289431.1">
    <property type="nucleotide sequence ID" value="NZ_FNON01000003.1"/>
</dbReference>
<evidence type="ECO:0000256" key="5">
    <source>
        <dbReference type="ARBA" id="ARBA00023163"/>
    </source>
</evidence>
<dbReference type="Pfam" id="PF04545">
    <property type="entry name" value="Sigma70_r4"/>
    <property type="match status" value="1"/>
</dbReference>
<dbReference type="GO" id="GO:0003677">
    <property type="term" value="F:DNA binding"/>
    <property type="evidence" value="ECO:0007669"/>
    <property type="project" value="UniProtKB-KW"/>
</dbReference>
<dbReference type="SUPFAM" id="SSF88946">
    <property type="entry name" value="Sigma2 domain of RNA polymerase sigma factors"/>
    <property type="match status" value="1"/>
</dbReference>
<sequence>MTTSTTQTRPQTDRDPAKEEFERVVLAAARGDELARNQTLAAIQPMVLKYCRARIGGHHVSYLSAADVAQEVCIAVLKALPGYQDRGGSFTHLVYAIAANKVADAYRAASRDKSSPMPEIPETIGDMGEPESQALASDLRAQMGELLLTLPELQREILTLRIVVGLTAGETAQAVGLTSGHVRVLQHRALTKLRAQVSAENKWR</sequence>
<dbReference type="PANTHER" id="PTHR43133:SF58">
    <property type="entry name" value="ECF RNA POLYMERASE SIGMA FACTOR SIGD"/>
    <property type="match status" value="1"/>
</dbReference>
<evidence type="ECO:0000256" key="4">
    <source>
        <dbReference type="ARBA" id="ARBA00023125"/>
    </source>
</evidence>
<evidence type="ECO:0000259" key="6">
    <source>
        <dbReference type="Pfam" id="PF04542"/>
    </source>
</evidence>
<keyword evidence="5" id="KW-0804">Transcription</keyword>
<evidence type="ECO:0000259" key="7">
    <source>
        <dbReference type="Pfam" id="PF04545"/>
    </source>
</evidence>
<gene>
    <name evidence="8" type="ORF">SAMN05421504_103347</name>
</gene>
<dbReference type="CDD" id="cd06171">
    <property type="entry name" value="Sigma70_r4"/>
    <property type="match status" value="1"/>
</dbReference>
<dbReference type="InterPro" id="IPR013324">
    <property type="entry name" value="RNA_pol_sigma_r3/r4-like"/>
</dbReference>
<evidence type="ECO:0000256" key="2">
    <source>
        <dbReference type="ARBA" id="ARBA00023015"/>
    </source>
</evidence>
<dbReference type="Gene3D" id="1.10.10.10">
    <property type="entry name" value="Winged helix-like DNA-binding domain superfamily/Winged helix DNA-binding domain"/>
    <property type="match status" value="1"/>
</dbReference>
<dbReference type="Gene3D" id="1.10.1740.10">
    <property type="match status" value="1"/>
</dbReference>
<dbReference type="EMBL" id="FNON01000003">
    <property type="protein sequence ID" value="SDX64372.1"/>
    <property type="molecule type" value="Genomic_DNA"/>
</dbReference>
<dbReference type="InterPro" id="IPR013325">
    <property type="entry name" value="RNA_pol_sigma_r2"/>
</dbReference>
<evidence type="ECO:0000256" key="1">
    <source>
        <dbReference type="ARBA" id="ARBA00010641"/>
    </source>
</evidence>
<keyword evidence="9" id="KW-1185">Reference proteome</keyword>
<feature type="domain" description="RNA polymerase sigma-70 region 4" evidence="7">
    <location>
        <begin position="147"/>
        <end position="195"/>
    </location>
</feature>
<reference evidence="8 9" key="1">
    <citation type="submission" date="2016-10" db="EMBL/GenBank/DDBJ databases">
        <authorList>
            <person name="de Groot N.N."/>
        </authorList>
    </citation>
    <scope>NUCLEOTIDE SEQUENCE [LARGE SCALE GENOMIC DNA]</scope>
    <source>
        <strain evidence="8 9">CPCC 202699</strain>
    </source>
</reference>
<protein>
    <submittedName>
        <fullName evidence="8">RNA polymerase sigma-70 factor, ECF subfamily</fullName>
    </submittedName>
</protein>
<accession>A0A1H3DCX4</accession>
<dbReference type="GO" id="GO:0016987">
    <property type="term" value="F:sigma factor activity"/>
    <property type="evidence" value="ECO:0007669"/>
    <property type="project" value="UniProtKB-KW"/>
</dbReference>
<dbReference type="InterPro" id="IPR014284">
    <property type="entry name" value="RNA_pol_sigma-70_dom"/>
</dbReference>